<dbReference type="RefSeq" id="WP_186870630.1">
    <property type="nucleotide sequence ID" value="NZ_JACOOL010000010.1"/>
</dbReference>
<accession>A0A923RJE3</accession>
<organism evidence="1 2">
    <name type="scientific">Ornithinibacillus hominis</name>
    <dbReference type="NCBI Taxonomy" id="2763055"/>
    <lineage>
        <taxon>Bacteria</taxon>
        <taxon>Bacillati</taxon>
        <taxon>Bacillota</taxon>
        <taxon>Bacilli</taxon>
        <taxon>Bacillales</taxon>
        <taxon>Bacillaceae</taxon>
        <taxon>Ornithinibacillus</taxon>
    </lineage>
</organism>
<dbReference type="InterPro" id="IPR027417">
    <property type="entry name" value="P-loop_NTPase"/>
</dbReference>
<name>A0A923RJE3_9BACI</name>
<gene>
    <name evidence="1" type="ORF">H8S33_14030</name>
</gene>
<dbReference type="EMBL" id="JACOOL010000010">
    <property type="protein sequence ID" value="MBC5637925.1"/>
    <property type="molecule type" value="Genomic_DNA"/>
</dbReference>
<dbReference type="AlphaFoldDB" id="A0A923RJE3"/>
<dbReference type="Gene3D" id="3.40.50.300">
    <property type="entry name" value="P-loop containing nucleotide triphosphate hydrolases"/>
    <property type="match status" value="1"/>
</dbReference>
<evidence type="ECO:0000313" key="2">
    <source>
        <dbReference type="Proteomes" id="UP000637359"/>
    </source>
</evidence>
<protein>
    <recommendedName>
        <fullName evidence="3">Nucleotide kinase</fullName>
    </recommendedName>
</protein>
<reference evidence="1" key="1">
    <citation type="submission" date="2020-08" db="EMBL/GenBank/DDBJ databases">
        <title>Genome public.</title>
        <authorList>
            <person name="Liu C."/>
            <person name="Sun Q."/>
        </authorList>
    </citation>
    <scope>NUCLEOTIDE SEQUENCE</scope>
    <source>
        <strain evidence="1">BX22</strain>
    </source>
</reference>
<sequence length="348" mass="39464">MTSKIGYYVSGNTAEGFVNFLSTNTSDFHHHIILKHPSYSLKTAIINEIINQYEEDHHIEVLYSSIGKEFLEGVIIRDKKVAIVDERIASADLPSSFELNLALFTGMDASQDFASEHEAIDTFIQNAYRDFEAGLKIHDDLEEVYIKEMDFAKANQLATEFIASLLKGVSKQEKESKVYHRLFGTNTKDGVVNVVPELLRPLSKKNYIKGRAGTGKSTFMKKIMSACLAHGFDVELYHCSFDPNSIDMVLVRELDFCIFDSTDPHEFFPHGPGEETIDMYEKAVTPGTDEKYTKVIHDLNTRYKAYMKKGVVNLQEAGELLGKLEQQYDLTNLEMEKIKSFIIGKIIE</sequence>
<evidence type="ECO:0008006" key="3">
    <source>
        <dbReference type="Google" id="ProtNLM"/>
    </source>
</evidence>
<dbReference type="Proteomes" id="UP000637359">
    <property type="component" value="Unassembled WGS sequence"/>
</dbReference>
<comment type="caution">
    <text evidence="1">The sequence shown here is derived from an EMBL/GenBank/DDBJ whole genome shotgun (WGS) entry which is preliminary data.</text>
</comment>
<keyword evidence="2" id="KW-1185">Reference proteome</keyword>
<evidence type="ECO:0000313" key="1">
    <source>
        <dbReference type="EMBL" id="MBC5637925.1"/>
    </source>
</evidence>
<proteinExistence type="predicted"/>
<dbReference type="SUPFAM" id="SSF52540">
    <property type="entry name" value="P-loop containing nucleoside triphosphate hydrolases"/>
    <property type="match status" value="1"/>
</dbReference>